<gene>
    <name evidence="6" type="ORF">BEL05_09020</name>
</gene>
<evidence type="ECO:0000259" key="5">
    <source>
        <dbReference type="Pfam" id="PF21212"/>
    </source>
</evidence>
<dbReference type="OrthoDB" id="9805418at2"/>
<keyword evidence="1 6" id="KW-0489">Methyltransferase</keyword>
<dbReference type="InterPro" id="IPR036388">
    <property type="entry name" value="WH-like_DNA-bd_sf"/>
</dbReference>
<dbReference type="GO" id="GO:0032259">
    <property type="term" value="P:methylation"/>
    <property type="evidence" value="ECO:0007669"/>
    <property type="project" value="UniProtKB-KW"/>
</dbReference>
<dbReference type="InterPro" id="IPR016461">
    <property type="entry name" value="COMT-like"/>
</dbReference>
<organism evidence="6 7">
    <name type="scientific">Shewanella colwelliana</name>
    <name type="common">Alteromonas colwelliana</name>
    <dbReference type="NCBI Taxonomy" id="23"/>
    <lineage>
        <taxon>Bacteria</taxon>
        <taxon>Pseudomonadati</taxon>
        <taxon>Pseudomonadota</taxon>
        <taxon>Gammaproteobacteria</taxon>
        <taxon>Alteromonadales</taxon>
        <taxon>Shewanellaceae</taxon>
        <taxon>Shewanella</taxon>
    </lineage>
</organism>
<dbReference type="AlphaFoldDB" id="A0A1E5IXZ8"/>
<evidence type="ECO:0000259" key="4">
    <source>
        <dbReference type="Pfam" id="PF00891"/>
    </source>
</evidence>
<dbReference type="PANTHER" id="PTHR43712">
    <property type="entry name" value="PUTATIVE (AFU_ORTHOLOGUE AFUA_4G14580)-RELATED"/>
    <property type="match status" value="1"/>
</dbReference>
<dbReference type="SUPFAM" id="SSF53335">
    <property type="entry name" value="S-adenosyl-L-methionine-dependent methyltransferases"/>
    <property type="match status" value="1"/>
</dbReference>
<evidence type="ECO:0000256" key="2">
    <source>
        <dbReference type="ARBA" id="ARBA00022679"/>
    </source>
</evidence>
<dbReference type="RefSeq" id="WP_069670307.1">
    <property type="nucleotide sequence ID" value="NZ_MCBT01000009.1"/>
</dbReference>
<dbReference type="Gene3D" id="1.20.58.1390">
    <property type="match status" value="1"/>
</dbReference>
<name>A0A1E5IXZ8_SHECO</name>
<dbReference type="STRING" id="23.BEL05_09020"/>
<evidence type="ECO:0000313" key="6">
    <source>
        <dbReference type="EMBL" id="OEG75376.1"/>
    </source>
</evidence>
<keyword evidence="3" id="KW-0949">S-adenosyl-L-methionine</keyword>
<dbReference type="Gene3D" id="3.40.50.150">
    <property type="entry name" value="Vaccinia Virus protein VP39"/>
    <property type="match status" value="1"/>
</dbReference>
<dbReference type="GO" id="GO:0008171">
    <property type="term" value="F:O-methyltransferase activity"/>
    <property type="evidence" value="ECO:0007669"/>
    <property type="project" value="InterPro"/>
</dbReference>
<keyword evidence="2 6" id="KW-0808">Transferase</keyword>
<reference evidence="6 7" key="1">
    <citation type="submission" date="2016-07" db="EMBL/GenBank/DDBJ databases">
        <title>Whole-genome of two Shewanella species isolated from a digestive organ of sea cucumber Apostichopus japonicus Selenka 1867.</title>
        <authorList>
            <person name="Hong H.-H."/>
            <person name="Choi H."/>
            <person name="Cheon S."/>
            <person name="Oh J.-S."/>
            <person name="Lee H.-G."/>
            <person name="Park C."/>
        </authorList>
    </citation>
    <scope>NUCLEOTIDE SEQUENCE [LARGE SCALE GENOMIC DNA]</scope>
    <source>
        <strain evidence="6 7">CSB03KR</strain>
    </source>
</reference>
<dbReference type="InterPro" id="IPR049480">
    <property type="entry name" value="BVU_1015-like_N"/>
</dbReference>
<dbReference type="InterPro" id="IPR029063">
    <property type="entry name" value="SAM-dependent_MTases_sf"/>
</dbReference>
<dbReference type="Proteomes" id="UP000095230">
    <property type="component" value="Unassembled WGS sequence"/>
</dbReference>
<sequence length="357" mass="40277">MPFYQSPKKIGAFDAKFEAQKIAFAPITFQVARCLLKFNLLAIIDSHGKTGCTLQQITAQSELTEYAIGVLVDMGLSMGLLWHKDEHYHVDKIGHFLLHDRMAQINLNFVQDICYQGLYDLDESLKLGKPNGLKVFGDWQTIYPTLSELPENAKKSWFEFDHYYSDHAFPVLLPLIFKHRPAMIVDIGGNTGKWAFACTAFDTQVKVTIMDLPGQLNVAMANAVTHGVNDRVTGFECDLLDDSTPFYGGGDLYWMSQFLDCFSDEQILTILQRTAANMSKDSELCILETYWDRQPFEAGAYCVNATSLYFTAIANGNSRMYHSKEMLKLISQAGLYVDEDIDNIGLGHTLLRCKLKP</sequence>
<dbReference type="Pfam" id="PF21212">
    <property type="entry name" value="Dimerisation2-like_dom"/>
    <property type="match status" value="1"/>
</dbReference>
<dbReference type="PROSITE" id="PS51683">
    <property type="entry name" value="SAM_OMT_II"/>
    <property type="match status" value="1"/>
</dbReference>
<dbReference type="Gene3D" id="1.10.10.10">
    <property type="entry name" value="Winged helix-like DNA-binding domain superfamily/Winged helix DNA-binding domain"/>
    <property type="match status" value="1"/>
</dbReference>
<protein>
    <submittedName>
        <fullName evidence="6">Methyltransferase</fullName>
    </submittedName>
</protein>
<comment type="caution">
    <text evidence="6">The sequence shown here is derived from an EMBL/GenBank/DDBJ whole genome shotgun (WGS) entry which is preliminary data.</text>
</comment>
<feature type="domain" description="O-methyltransferase C-terminal" evidence="4">
    <location>
        <begin position="183"/>
        <end position="334"/>
    </location>
</feature>
<accession>A0A1E5IXZ8</accession>
<dbReference type="PANTHER" id="PTHR43712:SF2">
    <property type="entry name" value="O-METHYLTRANSFERASE CICE"/>
    <property type="match status" value="1"/>
</dbReference>
<dbReference type="EMBL" id="MCBT01000009">
    <property type="protein sequence ID" value="OEG75376.1"/>
    <property type="molecule type" value="Genomic_DNA"/>
</dbReference>
<proteinExistence type="predicted"/>
<evidence type="ECO:0000313" key="7">
    <source>
        <dbReference type="Proteomes" id="UP000095230"/>
    </source>
</evidence>
<feature type="domain" description="BVU-1015-like N-terminal dimerisation-like" evidence="5">
    <location>
        <begin position="18"/>
        <end position="88"/>
    </location>
</feature>
<evidence type="ECO:0000256" key="3">
    <source>
        <dbReference type="ARBA" id="ARBA00022691"/>
    </source>
</evidence>
<evidence type="ECO:0000256" key="1">
    <source>
        <dbReference type="ARBA" id="ARBA00022603"/>
    </source>
</evidence>
<dbReference type="Pfam" id="PF00891">
    <property type="entry name" value="Methyltransf_2"/>
    <property type="match status" value="1"/>
</dbReference>
<dbReference type="InterPro" id="IPR001077">
    <property type="entry name" value="COMT_C"/>
</dbReference>